<organism evidence="1 2">
    <name type="scientific">Caminibacter pacificus</name>
    <dbReference type="NCBI Taxonomy" id="1424653"/>
    <lineage>
        <taxon>Bacteria</taxon>
        <taxon>Pseudomonadati</taxon>
        <taxon>Campylobacterota</taxon>
        <taxon>Epsilonproteobacteria</taxon>
        <taxon>Nautiliales</taxon>
        <taxon>Nautiliaceae</taxon>
        <taxon>Caminibacter</taxon>
    </lineage>
</organism>
<dbReference type="InterPro" id="IPR027417">
    <property type="entry name" value="P-loop_NTPase"/>
</dbReference>
<dbReference type="RefSeq" id="WP_123351969.1">
    <property type="nucleotide sequence ID" value="NZ_RJVK01000001.1"/>
</dbReference>
<accession>A0AAJ4REF2</accession>
<proteinExistence type="predicted"/>
<evidence type="ECO:0000313" key="1">
    <source>
        <dbReference type="EMBL" id="ROR41071.1"/>
    </source>
</evidence>
<protein>
    <submittedName>
        <fullName evidence="1">SIR2-like protein</fullName>
    </submittedName>
</protein>
<gene>
    <name evidence="1" type="ORF">EDC58_0555</name>
</gene>
<dbReference type="Pfam" id="PF13289">
    <property type="entry name" value="SIR2_2"/>
    <property type="match status" value="1"/>
</dbReference>
<dbReference type="AlphaFoldDB" id="A0AAJ4REF2"/>
<reference evidence="1 2" key="1">
    <citation type="submission" date="2018-11" db="EMBL/GenBank/DDBJ databases">
        <title>Genomic Encyclopedia of Type Strains, Phase IV (KMG-IV): sequencing the most valuable type-strain genomes for metagenomic binning, comparative biology and taxonomic classification.</title>
        <authorList>
            <person name="Goeker M."/>
        </authorList>
    </citation>
    <scope>NUCLEOTIDE SEQUENCE [LARGE SCALE GENOMIC DNA]</scope>
    <source>
        <strain evidence="1 2">DSM 27783</strain>
    </source>
</reference>
<dbReference type="Proteomes" id="UP000272781">
    <property type="component" value="Unassembled WGS sequence"/>
</dbReference>
<dbReference type="SUPFAM" id="SSF52540">
    <property type="entry name" value="P-loop containing nucleoside triphosphate hydrolases"/>
    <property type="match status" value="1"/>
</dbReference>
<dbReference type="EMBL" id="RJVK01000001">
    <property type="protein sequence ID" value="ROR41071.1"/>
    <property type="molecule type" value="Genomic_DNA"/>
</dbReference>
<sequence length="795" mass="95120">MNYYTENDLEKLKILISQGNSLLFIGAGFSTFATNLLNEPMPTGRELADKIAKKNNFEADGDLFYAVEKFLEKSSKNELISFLEEIFKTKKFDPILKEILKFNFRRIYTTNYDDVIEQVSNCLSINRKSIDAETSPENYFKFLNICVHINGYIKNLNENNFDKSFKLSENSYLEPDSFERSKWWYSFKKDLEASNAIIFVGYSLYDIEIKKLLYNNPFKEKTYFITKTDLKEKEAFKYKKYGKIINIGIKDFSKILKSVAPNKSKNDLQVFKKYEIDINSNIEIKDKDIDYLFTRGLLDKNKLIESLNNPNKYYVVKRNIVEKVIEKINEYNFVFIYSEFGNGKSIFMEELKYYIYKNGYNVFELIDYELDFKNDIELINNLQNQSIIFIDRYCDNVDLLNYLKIYNSEKIKVILSDRTSNHNHFIENNFNDLKFYEFNLDMLTEREIEKIIEILFHIGIWGKYSNNKRVIKNKIIQEYYKQFSLLLLDIFESEQIKKEIESLVKPFIKEKNLKETFFAILLLNLIDVEITKSLVEEVSGNDVIMNISFNELFGKDFKINSSLLSKFIISNYFTYSFIKEILLKIVEKAQDYKKYDVFWQKIERELLRFHFIEQIIPKEHKKIFLKQYFEKLKSKDKLQWLKNEPHYWLQYAMAEMANKNLQSAQQKLDTAYALKSSKYDFSYIDNQQARLYLLFALQENNGKKIFDYFQKANSLLTTKLDRYSVKHIATYKNLYKEKFRLFAKNDKRQFLDIVRNIYNDILKIKQDASDLYIMCNEYSKCENALRYILDKERLL</sequence>
<evidence type="ECO:0000313" key="2">
    <source>
        <dbReference type="Proteomes" id="UP000272781"/>
    </source>
</evidence>
<name>A0AAJ4REF2_9BACT</name>
<comment type="caution">
    <text evidence="1">The sequence shown here is derived from an EMBL/GenBank/DDBJ whole genome shotgun (WGS) entry which is preliminary data.</text>
</comment>